<dbReference type="SUPFAM" id="SSF49464">
    <property type="entry name" value="Carboxypeptidase regulatory domain-like"/>
    <property type="match status" value="1"/>
</dbReference>
<dbReference type="EMBL" id="LTAZ01000002">
    <property type="protein sequence ID" value="KYH27202.1"/>
    <property type="molecule type" value="Genomic_DNA"/>
</dbReference>
<evidence type="ECO:0000256" key="1">
    <source>
        <dbReference type="SAM" id="MobiDB-lite"/>
    </source>
</evidence>
<dbReference type="AlphaFoldDB" id="A0A151AHZ4"/>
<evidence type="ECO:0008006" key="4">
    <source>
        <dbReference type="Google" id="ProtNLM"/>
    </source>
</evidence>
<name>A0A151AHZ4_9EURY</name>
<gene>
    <name evidence="2" type="ORF">HAPAU_06540</name>
</gene>
<dbReference type="Proteomes" id="UP000075321">
    <property type="component" value="Unassembled WGS sequence"/>
</dbReference>
<reference evidence="2 3" key="1">
    <citation type="submission" date="2016-02" db="EMBL/GenBank/DDBJ databases">
        <title>Genome sequence of Halalkalicoccus paucihalophilus DSM 24557.</title>
        <authorList>
            <person name="Poehlein A."/>
            <person name="Daniel R."/>
        </authorList>
    </citation>
    <scope>NUCLEOTIDE SEQUENCE [LARGE SCALE GENOMIC DNA]</scope>
    <source>
        <strain evidence="2 3">DSM 24557</strain>
    </source>
</reference>
<protein>
    <recommendedName>
        <fullName evidence="4">Carboxypeptidase regulatory-like domain-containing protein</fullName>
    </recommendedName>
</protein>
<dbReference type="PATRIC" id="fig|1008153.3.peg.656"/>
<proteinExistence type="predicted"/>
<dbReference type="Gene3D" id="2.60.40.1120">
    <property type="entry name" value="Carboxypeptidase-like, regulatory domain"/>
    <property type="match status" value="1"/>
</dbReference>
<dbReference type="InterPro" id="IPR008969">
    <property type="entry name" value="CarboxyPept-like_regulatory"/>
</dbReference>
<dbReference type="PROSITE" id="PS51257">
    <property type="entry name" value="PROKAR_LIPOPROTEIN"/>
    <property type="match status" value="1"/>
</dbReference>
<keyword evidence="3" id="KW-1185">Reference proteome</keyword>
<dbReference type="RefSeq" id="WP_066379498.1">
    <property type="nucleotide sequence ID" value="NZ_LTAZ01000002.1"/>
</dbReference>
<accession>A0A151AHZ4</accession>
<feature type="region of interest" description="Disordered" evidence="1">
    <location>
        <begin position="56"/>
        <end position="79"/>
    </location>
</feature>
<evidence type="ECO:0000313" key="2">
    <source>
        <dbReference type="EMBL" id="KYH27202.1"/>
    </source>
</evidence>
<comment type="caution">
    <text evidence="2">The sequence shown here is derived from an EMBL/GenBank/DDBJ whole genome shotgun (WGS) entry which is preliminary data.</text>
</comment>
<evidence type="ECO:0000313" key="3">
    <source>
        <dbReference type="Proteomes" id="UP000075321"/>
    </source>
</evidence>
<sequence>MADGRGFGRRRLLRVGGLCAVAASAGCTGLRSGSTPGGNEDDSAIHTLTVVLEETNGEPAPEASVSVQSRQLVPQGDAKVPGTDGVVTFSLENGEYVVIVESQEHTNVEEPVTIDGEDHTVTITLQRGYG</sequence>
<organism evidence="2 3">
    <name type="scientific">Halalkalicoccus paucihalophilus</name>
    <dbReference type="NCBI Taxonomy" id="1008153"/>
    <lineage>
        <taxon>Archaea</taxon>
        <taxon>Methanobacteriati</taxon>
        <taxon>Methanobacteriota</taxon>
        <taxon>Stenosarchaea group</taxon>
        <taxon>Halobacteria</taxon>
        <taxon>Halobacteriales</taxon>
        <taxon>Halococcaceae</taxon>
        <taxon>Halalkalicoccus</taxon>
    </lineage>
</organism>
<dbReference type="OrthoDB" id="270310at2157"/>